<comment type="subunit">
    <text evidence="7">Homodimer.</text>
</comment>
<dbReference type="CDD" id="cd00438">
    <property type="entry name" value="cupin_RmlC"/>
    <property type="match status" value="1"/>
</dbReference>
<sequence length="181" mass="20619">MIVTPDDKLPDVLKIEPRVFGDSRGFFFEVFQQERYTTSGLSQAFVQDNVSRSSRGTLRGLHFQLVRPQAKLIQVIRGEIFDVAVDVRKSSPTFGQWMGCRLSDVNHHQLYVPAGFAHGFCVISETADVLYKCTDYYFPQHERCLLWNDPTVGIAWPLEDFPILSAKDQQGQTLANLESFD</sequence>
<comment type="catalytic activity">
    <reaction evidence="1 7">
        <text>dTDP-4-dehydro-6-deoxy-alpha-D-glucose = dTDP-4-dehydro-beta-L-rhamnose</text>
        <dbReference type="Rhea" id="RHEA:16969"/>
        <dbReference type="ChEBI" id="CHEBI:57649"/>
        <dbReference type="ChEBI" id="CHEBI:62830"/>
        <dbReference type="EC" id="5.1.3.13"/>
    </reaction>
</comment>
<dbReference type="EC" id="5.1.3.13" evidence="3 7"/>
<dbReference type="NCBIfam" id="TIGR01221">
    <property type="entry name" value="rmlC"/>
    <property type="match status" value="1"/>
</dbReference>
<keyword evidence="9" id="KW-1185">Reference proteome</keyword>
<evidence type="ECO:0000256" key="6">
    <source>
        <dbReference type="PIRSR" id="PIRSR600888-3"/>
    </source>
</evidence>
<dbReference type="InterPro" id="IPR014710">
    <property type="entry name" value="RmlC-like_jellyroll"/>
</dbReference>
<evidence type="ECO:0000256" key="4">
    <source>
        <dbReference type="ARBA" id="ARBA00019595"/>
    </source>
</evidence>
<comment type="pathway">
    <text evidence="7">Carbohydrate biosynthesis; dTDP-L-rhamnose biosynthesis.</text>
</comment>
<dbReference type="STRING" id="1841610.A6X21_08725"/>
<dbReference type="PANTHER" id="PTHR21047">
    <property type="entry name" value="DTDP-6-DEOXY-D-GLUCOSE-3,5 EPIMERASE"/>
    <property type="match status" value="1"/>
</dbReference>
<proteinExistence type="inferred from homology"/>
<dbReference type="PANTHER" id="PTHR21047:SF2">
    <property type="entry name" value="THYMIDINE DIPHOSPHO-4-KETO-RHAMNOSE 3,5-EPIMERASE"/>
    <property type="match status" value="1"/>
</dbReference>
<evidence type="ECO:0000256" key="1">
    <source>
        <dbReference type="ARBA" id="ARBA00001298"/>
    </source>
</evidence>
<dbReference type="Proteomes" id="UP000094828">
    <property type="component" value="Unassembled WGS sequence"/>
</dbReference>
<keyword evidence="7" id="KW-0413">Isomerase</keyword>
<comment type="similarity">
    <text evidence="7">Belongs to the dTDP-4-dehydrorhamnose 3,5-epimerase family.</text>
</comment>
<comment type="function">
    <text evidence="2 7">Catalyzes the epimerization of the C3' and C5'positions of dTDP-6-deoxy-D-xylo-4-hexulose, forming dTDP-6-deoxy-L-lyxo-4-hexulose.</text>
</comment>
<evidence type="ECO:0000313" key="8">
    <source>
        <dbReference type="EMBL" id="ODA29372.1"/>
    </source>
</evidence>
<reference evidence="8 9" key="1">
    <citation type="submission" date="2016-05" db="EMBL/GenBank/DDBJ databases">
        <title>Genomic and physiological characterization of Planctopirus sp. isolated from fresh water lake.</title>
        <authorList>
            <person name="Subhash Y."/>
            <person name="Ramana C."/>
        </authorList>
    </citation>
    <scope>NUCLEOTIDE SEQUENCE [LARGE SCALE GENOMIC DNA]</scope>
    <source>
        <strain evidence="8 9">JC280</strain>
    </source>
</reference>
<evidence type="ECO:0000256" key="3">
    <source>
        <dbReference type="ARBA" id="ARBA00012098"/>
    </source>
</evidence>
<dbReference type="OrthoDB" id="9800680at2"/>
<dbReference type="UniPathway" id="UPA00124"/>
<feature type="active site" description="Proton acceptor" evidence="5">
    <location>
        <position position="62"/>
    </location>
</feature>
<evidence type="ECO:0000313" key="9">
    <source>
        <dbReference type="Proteomes" id="UP000094828"/>
    </source>
</evidence>
<organism evidence="8 9">
    <name type="scientific">Planctopirus hydrillae</name>
    <dbReference type="NCBI Taxonomy" id="1841610"/>
    <lineage>
        <taxon>Bacteria</taxon>
        <taxon>Pseudomonadati</taxon>
        <taxon>Planctomycetota</taxon>
        <taxon>Planctomycetia</taxon>
        <taxon>Planctomycetales</taxon>
        <taxon>Planctomycetaceae</taxon>
        <taxon>Planctopirus</taxon>
    </lineage>
</organism>
<dbReference type="AlphaFoldDB" id="A0A1C3E808"/>
<dbReference type="Gene3D" id="2.60.120.10">
    <property type="entry name" value="Jelly Rolls"/>
    <property type="match status" value="1"/>
</dbReference>
<dbReference type="Pfam" id="PF00908">
    <property type="entry name" value="dTDP_sugar_isom"/>
    <property type="match status" value="1"/>
</dbReference>
<dbReference type="GO" id="GO:0005829">
    <property type="term" value="C:cytosol"/>
    <property type="evidence" value="ECO:0007669"/>
    <property type="project" value="TreeGrafter"/>
</dbReference>
<dbReference type="EMBL" id="LYDR01000130">
    <property type="protein sequence ID" value="ODA29372.1"/>
    <property type="molecule type" value="Genomic_DNA"/>
</dbReference>
<name>A0A1C3E808_9PLAN</name>
<dbReference type="InterPro" id="IPR000888">
    <property type="entry name" value="RmlC-like"/>
</dbReference>
<evidence type="ECO:0000256" key="7">
    <source>
        <dbReference type="RuleBase" id="RU364069"/>
    </source>
</evidence>
<gene>
    <name evidence="8" type="ORF">A6X21_08725</name>
</gene>
<feature type="active site" description="Proton donor" evidence="5">
    <location>
        <position position="131"/>
    </location>
</feature>
<dbReference type="InterPro" id="IPR011051">
    <property type="entry name" value="RmlC_Cupin_sf"/>
</dbReference>
<comment type="caution">
    <text evidence="8">The sequence shown here is derived from an EMBL/GenBank/DDBJ whole genome shotgun (WGS) entry which is preliminary data.</text>
</comment>
<dbReference type="SUPFAM" id="SSF51182">
    <property type="entry name" value="RmlC-like cupins"/>
    <property type="match status" value="1"/>
</dbReference>
<evidence type="ECO:0000256" key="5">
    <source>
        <dbReference type="PIRSR" id="PIRSR600888-1"/>
    </source>
</evidence>
<evidence type="ECO:0000256" key="2">
    <source>
        <dbReference type="ARBA" id="ARBA00001997"/>
    </source>
</evidence>
<dbReference type="GO" id="GO:0008830">
    <property type="term" value="F:dTDP-4-dehydrorhamnose 3,5-epimerase activity"/>
    <property type="evidence" value="ECO:0007669"/>
    <property type="project" value="UniProtKB-UniRule"/>
</dbReference>
<dbReference type="GO" id="GO:0019305">
    <property type="term" value="P:dTDP-rhamnose biosynthetic process"/>
    <property type="evidence" value="ECO:0007669"/>
    <property type="project" value="UniProtKB-UniRule"/>
</dbReference>
<accession>A0A1C3E808</accession>
<feature type="site" description="Participates in a stacking interaction with the thymidine ring of dTDP-4-oxo-6-deoxyglucose" evidence="6">
    <location>
        <position position="137"/>
    </location>
</feature>
<protein>
    <recommendedName>
        <fullName evidence="4 7">dTDP-4-dehydrorhamnose 3,5-epimerase</fullName>
        <ecNumber evidence="3 7">5.1.3.13</ecNumber>
    </recommendedName>
    <alternativeName>
        <fullName evidence="7">Thymidine diphospho-4-keto-rhamnose 3,5-epimerase</fullName>
    </alternativeName>
</protein>
<dbReference type="GO" id="GO:0000271">
    <property type="term" value="P:polysaccharide biosynthetic process"/>
    <property type="evidence" value="ECO:0007669"/>
    <property type="project" value="TreeGrafter"/>
</dbReference>
<dbReference type="RefSeq" id="WP_068849766.1">
    <property type="nucleotide sequence ID" value="NZ_LYDR01000130.1"/>
</dbReference>